<dbReference type="EMBL" id="NKXS01002059">
    <property type="protein sequence ID" value="PIN15494.1"/>
    <property type="molecule type" value="Genomic_DNA"/>
</dbReference>
<evidence type="ECO:0000313" key="3">
    <source>
        <dbReference type="Proteomes" id="UP000231279"/>
    </source>
</evidence>
<dbReference type="AlphaFoldDB" id="A0A2G9HDB0"/>
<dbReference type="PANTHER" id="PTHR33294">
    <property type="entry name" value="AWPM-19-LIKE FAMILY PROTEIN"/>
    <property type="match status" value="1"/>
</dbReference>
<keyword evidence="1" id="KW-0472">Membrane</keyword>
<keyword evidence="3" id="KW-1185">Reference proteome</keyword>
<proteinExistence type="predicted"/>
<dbReference type="PANTHER" id="PTHR33294:SF3">
    <property type="entry name" value="AWPM-19-LIKE FAMILY PROTEIN"/>
    <property type="match status" value="1"/>
</dbReference>
<feature type="transmembrane region" description="Helical" evidence="1">
    <location>
        <begin position="152"/>
        <end position="177"/>
    </location>
</feature>
<feature type="transmembrane region" description="Helical" evidence="1">
    <location>
        <begin position="21"/>
        <end position="47"/>
    </location>
</feature>
<keyword evidence="1" id="KW-1133">Transmembrane helix</keyword>
<keyword evidence="1" id="KW-0812">Transmembrane</keyword>
<comment type="caution">
    <text evidence="2">The sequence shown here is derived from an EMBL/GenBank/DDBJ whole genome shotgun (WGS) entry which is preliminary data.</text>
</comment>
<dbReference type="InterPro" id="IPR008390">
    <property type="entry name" value="AWPM-19"/>
</dbReference>
<feature type="transmembrane region" description="Helical" evidence="1">
    <location>
        <begin position="114"/>
        <end position="132"/>
    </location>
</feature>
<dbReference type="STRING" id="429701.A0A2G9HDB0"/>
<evidence type="ECO:0000256" key="1">
    <source>
        <dbReference type="SAM" id="Phobius"/>
    </source>
</evidence>
<gene>
    <name evidence="2" type="ORF">CDL12_11861</name>
</gene>
<dbReference type="OrthoDB" id="779714at2759"/>
<evidence type="ECO:0008006" key="4">
    <source>
        <dbReference type="Google" id="ProtNLM"/>
    </source>
</evidence>
<organism evidence="2 3">
    <name type="scientific">Handroanthus impetiginosus</name>
    <dbReference type="NCBI Taxonomy" id="429701"/>
    <lineage>
        <taxon>Eukaryota</taxon>
        <taxon>Viridiplantae</taxon>
        <taxon>Streptophyta</taxon>
        <taxon>Embryophyta</taxon>
        <taxon>Tracheophyta</taxon>
        <taxon>Spermatophyta</taxon>
        <taxon>Magnoliopsida</taxon>
        <taxon>eudicotyledons</taxon>
        <taxon>Gunneridae</taxon>
        <taxon>Pentapetalae</taxon>
        <taxon>asterids</taxon>
        <taxon>lamiids</taxon>
        <taxon>Lamiales</taxon>
        <taxon>Bignoniaceae</taxon>
        <taxon>Crescentiina</taxon>
        <taxon>Tabebuia alliance</taxon>
        <taxon>Handroanthus</taxon>
    </lineage>
</organism>
<reference evidence="3" key="1">
    <citation type="journal article" date="2018" name="Gigascience">
        <title>Genome assembly of the Pink Ipe (Handroanthus impetiginosus, Bignoniaceae), a highly valued, ecologically keystone Neotropical timber forest tree.</title>
        <authorList>
            <person name="Silva-Junior O.B."/>
            <person name="Grattapaglia D."/>
            <person name="Novaes E."/>
            <person name="Collevatti R.G."/>
        </authorList>
    </citation>
    <scope>NUCLEOTIDE SEQUENCE [LARGE SCALE GENOMIC DNA]</scope>
    <source>
        <strain evidence="3">cv. UFG-1</strain>
    </source>
</reference>
<name>A0A2G9HDB0_9LAMI</name>
<protein>
    <recommendedName>
        <fullName evidence="4">PGG domain-containing protein</fullName>
    </recommendedName>
</protein>
<feature type="transmembrane region" description="Helical" evidence="1">
    <location>
        <begin position="78"/>
        <end position="102"/>
    </location>
</feature>
<evidence type="ECO:0000313" key="2">
    <source>
        <dbReference type="EMBL" id="PIN15494.1"/>
    </source>
</evidence>
<dbReference type="Pfam" id="PF05512">
    <property type="entry name" value="AWPM-19"/>
    <property type="match status" value="1"/>
</dbReference>
<sequence>MASGRGILPALTHLVLDFFSHYVVLLVVLVLNVILYFIVTAIAAWAANHAIERSHESASVSSLSAQVFPIDDPFGNMATGFVVIFSLIAGVVGFTTSTTTIYNVMRWNASNLDAAATSSVITWLLTLLAMGLACKEIDTGWTGSNLRTLETILIVLIGTQLYCTIAIYVRLSVVLIIGRDFI</sequence>
<dbReference type="Proteomes" id="UP000231279">
    <property type="component" value="Unassembled WGS sequence"/>
</dbReference>
<accession>A0A2G9HDB0</accession>